<dbReference type="EMBL" id="CP047895">
    <property type="protein sequence ID" value="QHL91907.1"/>
    <property type="molecule type" value="Genomic_DNA"/>
</dbReference>
<dbReference type="Pfam" id="PF04055">
    <property type="entry name" value="Radical_SAM"/>
    <property type="match status" value="1"/>
</dbReference>
<keyword evidence="6 12" id="KW-0408">Iron</keyword>
<keyword evidence="2 12" id="KW-0004">4Fe-4S</keyword>
<evidence type="ECO:0000256" key="1">
    <source>
        <dbReference type="ARBA" id="ARBA00012167"/>
    </source>
</evidence>
<dbReference type="GO" id="GO:0061799">
    <property type="term" value="F:cyclic pyranopterin monophosphate synthase activity"/>
    <property type="evidence" value="ECO:0007669"/>
    <property type="project" value="TreeGrafter"/>
</dbReference>
<dbReference type="InterPro" id="IPR006638">
    <property type="entry name" value="Elp3/MiaA/NifB-like_rSAM"/>
</dbReference>
<evidence type="ECO:0000259" key="13">
    <source>
        <dbReference type="PROSITE" id="PS51918"/>
    </source>
</evidence>
<comment type="pathway">
    <text evidence="12">Cofactor biosynthesis; molybdopterin biosynthesis.</text>
</comment>
<feature type="binding site" evidence="12">
    <location>
        <position position="44"/>
    </location>
    <ligand>
        <name>GTP</name>
        <dbReference type="ChEBI" id="CHEBI:37565"/>
    </ligand>
</feature>
<dbReference type="PROSITE" id="PS01305">
    <property type="entry name" value="MOAA_NIFB_PQQE"/>
    <property type="match status" value="1"/>
</dbReference>
<keyword evidence="3 12" id="KW-0949">S-adenosyl-L-methionine</keyword>
<dbReference type="PANTHER" id="PTHR22960">
    <property type="entry name" value="MOLYBDOPTERIN COFACTOR SYNTHESIS PROTEIN A"/>
    <property type="match status" value="1"/>
</dbReference>
<feature type="domain" description="Radical SAM core" evidence="13">
    <location>
        <begin position="35"/>
        <end position="260"/>
    </location>
</feature>
<dbReference type="UniPathway" id="UPA00344"/>
<dbReference type="Pfam" id="PF06463">
    <property type="entry name" value="Mob_synth_C"/>
    <property type="match status" value="1"/>
</dbReference>
<dbReference type="Gene3D" id="3.20.20.70">
    <property type="entry name" value="Aldolase class I"/>
    <property type="match status" value="1"/>
</dbReference>
<feature type="binding site" evidence="12">
    <location>
        <position position="220"/>
    </location>
    <ligand>
        <name>S-adenosyl-L-methionine</name>
        <dbReference type="ChEBI" id="CHEBI:59789"/>
    </ligand>
</feature>
<gene>
    <name evidence="12 14" type="primary">moaA</name>
    <name evidence="14" type="ORF">GVO57_09795</name>
</gene>
<feature type="binding site" evidence="12">
    <location>
        <position position="186"/>
    </location>
    <ligand>
        <name>GTP</name>
        <dbReference type="ChEBI" id="CHEBI:37565"/>
    </ligand>
</feature>
<dbReference type="InterPro" id="IPR013785">
    <property type="entry name" value="Aldolase_TIM"/>
</dbReference>
<protein>
    <recommendedName>
        <fullName evidence="1 12">GTP 3',8-cyclase</fullName>
        <ecNumber evidence="1 12">4.1.99.22</ecNumber>
    </recommendedName>
    <alternativeName>
        <fullName evidence="12">Molybdenum cofactor biosynthesis protein A</fullName>
    </alternativeName>
</protein>
<evidence type="ECO:0000256" key="10">
    <source>
        <dbReference type="ARBA" id="ARBA00023239"/>
    </source>
</evidence>
<comment type="cofactor">
    <cofactor evidence="12">
        <name>[4Fe-4S] cluster</name>
        <dbReference type="ChEBI" id="CHEBI:49883"/>
    </cofactor>
    <text evidence="12">Binds 2 [4Fe-4S] clusters. Binds 1 [4Fe-4S] cluster coordinated with 3 cysteines and an exchangeable S-adenosyl-L-methionine and 1 [4Fe-4S] cluster coordinated with 3 cysteines and the GTP-derived substrate.</text>
</comment>
<comment type="catalytic activity">
    <reaction evidence="11 12">
        <text>GTP + AH2 + S-adenosyl-L-methionine = (8S)-3',8-cyclo-7,8-dihydroguanosine 5'-triphosphate + 5'-deoxyadenosine + L-methionine + A + H(+)</text>
        <dbReference type="Rhea" id="RHEA:49576"/>
        <dbReference type="ChEBI" id="CHEBI:13193"/>
        <dbReference type="ChEBI" id="CHEBI:15378"/>
        <dbReference type="ChEBI" id="CHEBI:17319"/>
        <dbReference type="ChEBI" id="CHEBI:17499"/>
        <dbReference type="ChEBI" id="CHEBI:37565"/>
        <dbReference type="ChEBI" id="CHEBI:57844"/>
        <dbReference type="ChEBI" id="CHEBI:59789"/>
        <dbReference type="ChEBI" id="CHEBI:131766"/>
        <dbReference type="EC" id="4.1.99.22"/>
    </reaction>
</comment>
<feature type="binding site" evidence="12">
    <location>
        <position position="300"/>
    </location>
    <ligand>
        <name>[4Fe-4S] cluster</name>
        <dbReference type="ChEBI" id="CHEBI:49883"/>
        <label>2</label>
        <note>4Fe-4S-substrate</note>
    </ligand>
</feature>
<dbReference type="InterPro" id="IPR013483">
    <property type="entry name" value="MoaA"/>
</dbReference>
<dbReference type="InterPro" id="IPR007197">
    <property type="entry name" value="rSAM"/>
</dbReference>
<keyword evidence="4 12" id="KW-0479">Metal-binding</keyword>
<keyword evidence="7 12" id="KW-0411">Iron-sulfur</keyword>
<dbReference type="EC" id="4.1.99.22" evidence="1 12"/>
<dbReference type="SUPFAM" id="SSF102114">
    <property type="entry name" value="Radical SAM enzymes"/>
    <property type="match status" value="1"/>
</dbReference>
<dbReference type="InterPro" id="IPR010505">
    <property type="entry name" value="MoaA_twitch"/>
</dbReference>
<comment type="subunit">
    <text evidence="12">Monomer and homodimer.</text>
</comment>
<dbReference type="SMART" id="SM00729">
    <property type="entry name" value="Elp3"/>
    <property type="match status" value="1"/>
</dbReference>
<feature type="binding site" evidence="12">
    <location>
        <position position="58"/>
    </location>
    <ligand>
        <name>[4Fe-4S] cluster</name>
        <dbReference type="ChEBI" id="CHEBI:49883"/>
        <label>1</label>
        <note>4Fe-4S-S-AdoMet</note>
    </ligand>
</feature>
<sequence>MRCLGCARDGDLSVMNAPAAPGALSDRHDPALVDAFGRRIDYVRLSVTDRCDFRCRYCMGEDMRFMPRSRLMPPDMVEAVAAHMVARGIRRIRLTGGEPLVRGDLPDLAARLGRLLGQGLEELTLTTNGARLAGVAARLADAGIRRINVSLDTLDPVRFASIARRDALADVLAGIAAARAAGMRIKINMVALAGVNDDEFVAMARWCGADGHDLSIIETMPLGDVAEDRSGRFLAAGEARSRIAREIELVPSHHRTAGPSRYLDAPQLGIRIGFISPLTENFCATCNRVRVTAEGRLYLCLGRDDSVDLRAAWERDGAAGIDAALDTAMRIKPRAHDFHIERPAVARHMSVTGG</sequence>
<feature type="binding site" evidence="12">
    <location>
        <position position="57"/>
    </location>
    <ligand>
        <name>S-adenosyl-L-methionine</name>
        <dbReference type="ChEBI" id="CHEBI:59789"/>
    </ligand>
</feature>
<keyword evidence="10 12" id="KW-0456">Lyase</keyword>
<evidence type="ECO:0000256" key="9">
    <source>
        <dbReference type="ARBA" id="ARBA00023150"/>
    </source>
</evidence>
<keyword evidence="5 12" id="KW-0547">Nucleotide-binding</keyword>
<dbReference type="CDD" id="cd01335">
    <property type="entry name" value="Radical_SAM"/>
    <property type="match status" value="1"/>
</dbReference>
<dbReference type="SFLD" id="SFLDG01386">
    <property type="entry name" value="main_SPASM_domain-containing"/>
    <property type="match status" value="1"/>
</dbReference>
<reference evidence="14 15" key="1">
    <citation type="submission" date="2020-01" db="EMBL/GenBank/DDBJ databases">
        <title>Sphingomonas sp. C33 whole genome sequece.</title>
        <authorList>
            <person name="Park C."/>
        </authorList>
    </citation>
    <scope>NUCLEOTIDE SEQUENCE [LARGE SCALE GENOMIC DNA]</scope>
    <source>
        <strain evidence="14 15">C33</strain>
    </source>
</reference>
<dbReference type="GO" id="GO:1904047">
    <property type="term" value="F:S-adenosyl-L-methionine binding"/>
    <property type="evidence" value="ECO:0007669"/>
    <property type="project" value="UniProtKB-UniRule"/>
</dbReference>
<feature type="binding site" evidence="12">
    <location>
        <position position="150"/>
    </location>
    <ligand>
        <name>S-adenosyl-L-methionine</name>
        <dbReference type="ChEBI" id="CHEBI:59789"/>
    </ligand>
</feature>
<evidence type="ECO:0000256" key="5">
    <source>
        <dbReference type="ARBA" id="ARBA00022741"/>
    </source>
</evidence>
<dbReference type="SFLD" id="SFLDS00029">
    <property type="entry name" value="Radical_SAM"/>
    <property type="match status" value="1"/>
</dbReference>
<name>A0A7Z2NYT4_9SPHN</name>
<dbReference type="PANTHER" id="PTHR22960:SF0">
    <property type="entry name" value="MOLYBDENUM COFACTOR BIOSYNTHESIS PROTEIN 1"/>
    <property type="match status" value="1"/>
</dbReference>
<comment type="function">
    <text evidence="12">Catalyzes the cyclization of GTP to (8S)-3',8-cyclo-7,8-dihydroguanosine 5'-triphosphate.</text>
</comment>
<evidence type="ECO:0000256" key="3">
    <source>
        <dbReference type="ARBA" id="ARBA00022691"/>
    </source>
</evidence>
<dbReference type="AlphaFoldDB" id="A0A7Z2NYT4"/>
<evidence type="ECO:0000256" key="8">
    <source>
        <dbReference type="ARBA" id="ARBA00023134"/>
    </source>
</evidence>
<dbReference type="SFLD" id="SFLDG01383">
    <property type="entry name" value="cyclic_pyranopterin_phosphate"/>
    <property type="match status" value="1"/>
</dbReference>
<dbReference type="GO" id="GO:0051539">
    <property type="term" value="F:4 iron, 4 sulfur cluster binding"/>
    <property type="evidence" value="ECO:0007669"/>
    <property type="project" value="UniProtKB-UniRule"/>
</dbReference>
<evidence type="ECO:0000313" key="15">
    <source>
        <dbReference type="Proteomes" id="UP000464468"/>
    </source>
</evidence>
<dbReference type="PROSITE" id="PS51918">
    <property type="entry name" value="RADICAL_SAM"/>
    <property type="match status" value="1"/>
</dbReference>
<dbReference type="InterPro" id="IPR000385">
    <property type="entry name" value="MoaA_NifB_PqqE_Fe-S-bd_CS"/>
</dbReference>
<dbReference type="GO" id="GO:0046872">
    <property type="term" value="F:metal ion binding"/>
    <property type="evidence" value="ECO:0007669"/>
    <property type="project" value="UniProtKB-KW"/>
</dbReference>
<evidence type="ECO:0000256" key="2">
    <source>
        <dbReference type="ARBA" id="ARBA00022485"/>
    </source>
</evidence>
<evidence type="ECO:0000256" key="4">
    <source>
        <dbReference type="ARBA" id="ARBA00022723"/>
    </source>
</evidence>
<evidence type="ECO:0000256" key="11">
    <source>
        <dbReference type="ARBA" id="ARBA00048697"/>
    </source>
</evidence>
<feature type="binding site" evidence="12">
    <location>
        <position position="126"/>
    </location>
    <ligand>
        <name>GTP</name>
        <dbReference type="ChEBI" id="CHEBI:37565"/>
    </ligand>
</feature>
<dbReference type="NCBIfam" id="TIGR02666">
    <property type="entry name" value="moaA"/>
    <property type="match status" value="1"/>
</dbReference>
<evidence type="ECO:0000313" key="14">
    <source>
        <dbReference type="EMBL" id="QHL91907.1"/>
    </source>
</evidence>
<dbReference type="KEGG" id="schy:GVO57_09795"/>
<comment type="similarity">
    <text evidence="12">Belongs to the radical SAM superfamily. MoaA family.</text>
</comment>
<dbReference type="InterPro" id="IPR040064">
    <property type="entry name" value="MoaA-like"/>
</dbReference>
<evidence type="ECO:0000256" key="12">
    <source>
        <dbReference type="HAMAP-Rule" id="MF_01225"/>
    </source>
</evidence>
<accession>A0A7Z2NYT4</accession>
<dbReference type="GO" id="GO:0005525">
    <property type="term" value="F:GTP binding"/>
    <property type="evidence" value="ECO:0007669"/>
    <property type="project" value="UniProtKB-UniRule"/>
</dbReference>
<dbReference type="SFLD" id="SFLDG01067">
    <property type="entry name" value="SPASM/twitch_domain_containing"/>
    <property type="match status" value="1"/>
</dbReference>
<dbReference type="GO" id="GO:0006777">
    <property type="term" value="P:Mo-molybdopterin cofactor biosynthetic process"/>
    <property type="evidence" value="ECO:0007669"/>
    <property type="project" value="UniProtKB-UniRule"/>
</dbReference>
<proteinExistence type="inferred from homology"/>
<feature type="binding site" evidence="12">
    <location>
        <position position="283"/>
    </location>
    <ligand>
        <name>[4Fe-4S] cluster</name>
        <dbReference type="ChEBI" id="CHEBI:49883"/>
        <label>2</label>
        <note>4Fe-4S-substrate</note>
    </ligand>
</feature>
<feature type="binding site" evidence="12">
    <location>
        <position position="97"/>
    </location>
    <ligand>
        <name>S-adenosyl-L-methionine</name>
        <dbReference type="ChEBI" id="CHEBI:59789"/>
    </ligand>
</feature>
<keyword evidence="9 12" id="KW-0501">Molybdenum cofactor biosynthesis</keyword>
<feature type="binding site" evidence="12">
    <location>
        <position position="286"/>
    </location>
    <ligand>
        <name>[4Fe-4S] cluster</name>
        <dbReference type="ChEBI" id="CHEBI:49883"/>
        <label>2</label>
        <note>4Fe-4S-substrate</note>
    </ligand>
</feature>
<feature type="binding site" evidence="12">
    <location>
        <position position="51"/>
    </location>
    <ligand>
        <name>[4Fe-4S] cluster</name>
        <dbReference type="ChEBI" id="CHEBI:49883"/>
        <label>1</label>
        <note>4Fe-4S-S-AdoMet</note>
    </ligand>
</feature>
<dbReference type="InterPro" id="IPR050105">
    <property type="entry name" value="MoCo_biosynth_MoaA/MoaC"/>
</dbReference>
<dbReference type="InterPro" id="IPR058240">
    <property type="entry name" value="rSAM_sf"/>
</dbReference>
<dbReference type="HAMAP" id="MF_01225_B">
    <property type="entry name" value="MoaA_B"/>
    <property type="match status" value="1"/>
</dbReference>
<keyword evidence="15" id="KW-1185">Reference proteome</keyword>
<evidence type="ECO:0000256" key="6">
    <source>
        <dbReference type="ARBA" id="ARBA00023004"/>
    </source>
</evidence>
<feature type="binding site" evidence="12">
    <location>
        <position position="55"/>
    </location>
    <ligand>
        <name>[4Fe-4S] cluster</name>
        <dbReference type="ChEBI" id="CHEBI:49883"/>
        <label>1</label>
        <note>4Fe-4S-S-AdoMet</note>
    </ligand>
</feature>
<dbReference type="CDD" id="cd21117">
    <property type="entry name" value="Twitch_MoaA"/>
    <property type="match status" value="1"/>
</dbReference>
<keyword evidence="8 12" id="KW-0342">GTP-binding</keyword>
<evidence type="ECO:0000256" key="7">
    <source>
        <dbReference type="ARBA" id="ARBA00023014"/>
    </source>
</evidence>
<dbReference type="Proteomes" id="UP000464468">
    <property type="component" value="Chromosome"/>
</dbReference>
<feature type="binding site" evidence="12">
    <location>
        <position position="93"/>
    </location>
    <ligand>
        <name>GTP</name>
        <dbReference type="ChEBI" id="CHEBI:37565"/>
    </ligand>
</feature>
<organism evidence="14 15">
    <name type="scientific">Sphingomonas changnyeongensis</name>
    <dbReference type="NCBI Taxonomy" id="2698679"/>
    <lineage>
        <taxon>Bacteria</taxon>
        <taxon>Pseudomonadati</taxon>
        <taxon>Pseudomonadota</taxon>
        <taxon>Alphaproteobacteria</taxon>
        <taxon>Sphingomonadales</taxon>
        <taxon>Sphingomonadaceae</taxon>
        <taxon>Sphingomonas</taxon>
    </lineage>
</organism>
<feature type="binding site" evidence="12">
    <location>
        <begin position="288"/>
        <end position="290"/>
    </location>
    <ligand>
        <name>GTP</name>
        <dbReference type="ChEBI" id="CHEBI:37565"/>
    </ligand>
</feature>
<dbReference type="GO" id="GO:0061798">
    <property type="term" value="F:GTP 3',8'-cyclase activity"/>
    <property type="evidence" value="ECO:0007669"/>
    <property type="project" value="UniProtKB-UniRule"/>
</dbReference>